<dbReference type="GO" id="GO:0008237">
    <property type="term" value="F:metallopeptidase activity"/>
    <property type="evidence" value="ECO:0007669"/>
    <property type="project" value="UniProtKB-KW"/>
</dbReference>
<feature type="transmembrane region" description="Helical" evidence="1">
    <location>
        <begin position="89"/>
        <end position="111"/>
    </location>
</feature>
<evidence type="ECO:0000313" key="4">
    <source>
        <dbReference type="Proteomes" id="UP000813876"/>
    </source>
</evidence>
<accession>A0AAW5A5G6</accession>
<keyword evidence="1" id="KW-1133">Transmembrane helix</keyword>
<feature type="transmembrane region" description="Helical" evidence="1">
    <location>
        <begin position="214"/>
        <end position="235"/>
    </location>
</feature>
<keyword evidence="3" id="KW-0482">Metalloprotease</keyword>
<protein>
    <submittedName>
        <fullName evidence="3">CPBP family intramembrane metalloprotease</fullName>
    </submittedName>
</protein>
<dbReference type="Pfam" id="PF02517">
    <property type="entry name" value="Rce1-like"/>
    <property type="match status" value="1"/>
</dbReference>
<reference evidence="3" key="1">
    <citation type="submission" date="2019-11" db="EMBL/GenBank/DDBJ databases">
        <title>Comparative genomics of photobacteria reveal adaptation to distinct habitats.</title>
        <authorList>
            <person name="Fuertes-Perez S."/>
            <person name="Hilgarth M."/>
            <person name="Vogel R.F."/>
        </authorList>
    </citation>
    <scope>NUCLEOTIDE SEQUENCE</scope>
    <source>
        <strain evidence="3">TMW2.2145</strain>
    </source>
</reference>
<keyword evidence="1" id="KW-0812">Transmembrane</keyword>
<dbReference type="Proteomes" id="UP000813876">
    <property type="component" value="Unassembled WGS sequence"/>
</dbReference>
<keyword evidence="3" id="KW-0378">Hydrolase</keyword>
<sequence length="236" mass="26921">MGIELNKGVQNGLSVVLVAIIYSVFLSGIWNPGVGYYLWIVKVIGESSINESLIMFATYARFIVFAFVAYVVYRFFYQDNFIGNMPKRKLIFSLFFSVFSLYFISFVFFEFETFTLNVANSFNTGTLKDKALLICTYLIMIPIFEEVFFRGIMMGAILKISLLTNEKVRMVVACIIPSLLFITLHTQYEYVWTYILLFLFAIIVSVARAISNGLLLPILLHSFAIVCAVGFSFLLL</sequence>
<evidence type="ECO:0000259" key="2">
    <source>
        <dbReference type="Pfam" id="PF02517"/>
    </source>
</evidence>
<name>A0AAW5A5G6_PHOPO</name>
<feature type="domain" description="CAAX prenyl protease 2/Lysostaphin resistance protein A-like" evidence="2">
    <location>
        <begin position="131"/>
        <end position="223"/>
    </location>
</feature>
<feature type="transmembrane region" description="Helical" evidence="1">
    <location>
        <begin position="168"/>
        <end position="184"/>
    </location>
</feature>
<feature type="transmembrane region" description="Helical" evidence="1">
    <location>
        <begin position="12"/>
        <end position="33"/>
    </location>
</feature>
<feature type="transmembrane region" description="Helical" evidence="1">
    <location>
        <begin position="131"/>
        <end position="148"/>
    </location>
</feature>
<feature type="transmembrane region" description="Helical" evidence="1">
    <location>
        <begin position="190"/>
        <end position="207"/>
    </location>
</feature>
<gene>
    <name evidence="3" type="ORF">GLP33_18980</name>
</gene>
<proteinExistence type="predicted"/>
<organism evidence="3 4">
    <name type="scientific">Photobacterium phosphoreum</name>
    <dbReference type="NCBI Taxonomy" id="659"/>
    <lineage>
        <taxon>Bacteria</taxon>
        <taxon>Pseudomonadati</taxon>
        <taxon>Pseudomonadota</taxon>
        <taxon>Gammaproteobacteria</taxon>
        <taxon>Vibrionales</taxon>
        <taxon>Vibrionaceae</taxon>
        <taxon>Photobacterium</taxon>
    </lineage>
</organism>
<evidence type="ECO:0000313" key="3">
    <source>
        <dbReference type="EMBL" id="MCF2303806.1"/>
    </source>
</evidence>
<dbReference type="AlphaFoldDB" id="A0AAW5A5G6"/>
<keyword evidence="1" id="KW-0472">Membrane</keyword>
<keyword evidence="3" id="KW-0645">Protease</keyword>
<dbReference type="GO" id="GO:0004175">
    <property type="term" value="F:endopeptidase activity"/>
    <property type="evidence" value="ECO:0007669"/>
    <property type="project" value="UniProtKB-ARBA"/>
</dbReference>
<feature type="transmembrane region" description="Helical" evidence="1">
    <location>
        <begin position="53"/>
        <end position="77"/>
    </location>
</feature>
<dbReference type="InterPro" id="IPR003675">
    <property type="entry name" value="Rce1/LyrA-like_dom"/>
</dbReference>
<evidence type="ECO:0000256" key="1">
    <source>
        <dbReference type="SAM" id="Phobius"/>
    </source>
</evidence>
<dbReference type="EMBL" id="WMCP01000033">
    <property type="protein sequence ID" value="MCF2303806.1"/>
    <property type="molecule type" value="Genomic_DNA"/>
</dbReference>
<dbReference type="GeneID" id="69966427"/>
<dbReference type="RefSeq" id="WP_065208664.1">
    <property type="nucleotide sequence ID" value="NZ_LZFG01000059.1"/>
</dbReference>
<comment type="caution">
    <text evidence="3">The sequence shown here is derived from an EMBL/GenBank/DDBJ whole genome shotgun (WGS) entry which is preliminary data.</text>
</comment>
<dbReference type="GO" id="GO:0080120">
    <property type="term" value="P:CAAX-box protein maturation"/>
    <property type="evidence" value="ECO:0007669"/>
    <property type="project" value="UniProtKB-ARBA"/>
</dbReference>